<dbReference type="Proteomes" id="UP001165283">
    <property type="component" value="Unassembled WGS sequence"/>
</dbReference>
<keyword evidence="2" id="KW-1185">Reference proteome</keyword>
<sequence>MSDPRAELGDVAGMGELVRTAPGLMSAIDVVASALTAWRAGRTLHIPGATTSAMTAVLARLARALTRRAMERAFRG</sequence>
<gene>
    <name evidence="1" type="ORF">KDL28_11540</name>
</gene>
<dbReference type="RefSeq" id="WP_252437676.1">
    <property type="nucleotide sequence ID" value="NZ_JAGSOV010000023.1"/>
</dbReference>
<organism evidence="1 2">
    <name type="scientific">Pseudonocardia humida</name>
    <dbReference type="NCBI Taxonomy" id="2800819"/>
    <lineage>
        <taxon>Bacteria</taxon>
        <taxon>Bacillati</taxon>
        <taxon>Actinomycetota</taxon>
        <taxon>Actinomycetes</taxon>
        <taxon>Pseudonocardiales</taxon>
        <taxon>Pseudonocardiaceae</taxon>
        <taxon>Pseudonocardia</taxon>
    </lineage>
</organism>
<name>A0ABT0ZYJ4_9PSEU</name>
<evidence type="ECO:0000313" key="1">
    <source>
        <dbReference type="EMBL" id="MCO1655684.1"/>
    </source>
</evidence>
<accession>A0ABT0ZYJ4</accession>
<dbReference type="EMBL" id="JAGSOV010000023">
    <property type="protein sequence ID" value="MCO1655684.1"/>
    <property type="molecule type" value="Genomic_DNA"/>
</dbReference>
<protein>
    <submittedName>
        <fullName evidence="1">Uncharacterized protein</fullName>
    </submittedName>
</protein>
<evidence type="ECO:0000313" key="2">
    <source>
        <dbReference type="Proteomes" id="UP001165283"/>
    </source>
</evidence>
<comment type="caution">
    <text evidence="1">The sequence shown here is derived from an EMBL/GenBank/DDBJ whole genome shotgun (WGS) entry which is preliminary data.</text>
</comment>
<proteinExistence type="predicted"/>
<reference evidence="1" key="1">
    <citation type="submission" date="2021-04" db="EMBL/GenBank/DDBJ databases">
        <title>Pseudonocardia sp. nov., isolated from sandy soil of mangrove forest.</title>
        <authorList>
            <person name="Zan Z."/>
            <person name="Huang R."/>
            <person name="Liu W."/>
        </authorList>
    </citation>
    <scope>NUCLEOTIDE SEQUENCE</scope>
    <source>
        <strain evidence="1">S2-4</strain>
    </source>
</reference>